<evidence type="ECO:0000256" key="7">
    <source>
        <dbReference type="ARBA" id="ARBA00022605"/>
    </source>
</evidence>
<evidence type="ECO:0000256" key="10">
    <source>
        <dbReference type="ARBA" id="ARBA00022842"/>
    </source>
</evidence>
<evidence type="ECO:0000256" key="8">
    <source>
        <dbReference type="ARBA" id="ARBA00022679"/>
    </source>
</evidence>
<dbReference type="FunFam" id="3.40.50.970:FF:000007">
    <property type="entry name" value="Acetolactate synthase"/>
    <property type="match status" value="1"/>
</dbReference>
<keyword evidence="7" id="KW-0028">Amino-acid biosynthesis</keyword>
<comment type="cofactor">
    <cofactor evidence="2">
        <name>thiamine diphosphate</name>
        <dbReference type="ChEBI" id="CHEBI:58937"/>
    </cofactor>
</comment>
<feature type="domain" description="Thiamine pyrophosphate enzyme TPP-binding" evidence="15">
    <location>
        <begin position="401"/>
        <end position="570"/>
    </location>
</feature>
<evidence type="ECO:0000259" key="15">
    <source>
        <dbReference type="Pfam" id="PF02775"/>
    </source>
</evidence>
<comment type="pathway">
    <text evidence="4">Amino-acid biosynthesis; L-valine biosynthesis; L-valine from pyruvate: step 1/4.</text>
</comment>
<dbReference type="InterPro" id="IPR011766">
    <property type="entry name" value="TPP_enzyme_TPP-bd"/>
</dbReference>
<sequence>MVRTGAQMIVEALRREKVDCVFGYPGGAVIPIFDALYDARDIRVVLTRHEQAAVHAADGYARVTGKVGVCIATSGPGATNTVTGLATARFDSVPLVCITGQVSREMIGNDAFQEADTVGITQPVTKHNYLVGRREALAETLRKSFFLAANGRPGPIVVDVPKDVQNEGYEDSYPEEVLIRGYKPVGKADPKVLQALAETLRKAERPLFFVGGGVVIANATQRFRRLFSATGVPVVTSLMGIGVVDSRHPLNLGMLGMHGSITANKALTACDLLVGLGVRFDDRATGETRRFAPSAIKVHVDIDPSSIGRNIGVDIPIVGDLRHVLEDLEPLIDKSHNAKKYRPWLDEIEEFRRTEEKFARESKSNLEFAAANSGEEQYPSPRQTLEALSLIFPDSVVATEVGQNQMWAAQYLSFTQPRRWLTSGGLGAMGYGFPAGLGAQAVDPEKPVLVVAGDGSFQMNIQELATCVQEGLPVIVVILNNGYLGMVRQWQELFYRRRYSATCLQSQAWCARSCNSPGTHCPPYMPDFAAIAKAYGALGFRAETLTELKAAANEAARLAVATRRPAVIDCRIHREANVWPIVAPGKGNDQMLYEGVSV</sequence>
<dbReference type="GO" id="GO:0005948">
    <property type="term" value="C:acetolactate synthase complex"/>
    <property type="evidence" value="ECO:0007669"/>
    <property type="project" value="TreeGrafter"/>
</dbReference>
<evidence type="ECO:0000313" key="17">
    <source>
        <dbReference type="EMBL" id="MPL59809.1"/>
    </source>
</evidence>
<dbReference type="InterPro" id="IPR039368">
    <property type="entry name" value="AHAS_TPP"/>
</dbReference>
<comment type="caution">
    <text evidence="17">The sequence shown here is derived from an EMBL/GenBank/DDBJ whole genome shotgun (WGS) entry which is preliminary data.</text>
</comment>
<evidence type="ECO:0000256" key="2">
    <source>
        <dbReference type="ARBA" id="ARBA00001964"/>
    </source>
</evidence>
<feature type="domain" description="Thiamine pyrophosphate enzyme N-terminal TPP-binding" evidence="16">
    <location>
        <begin position="3"/>
        <end position="118"/>
    </location>
</feature>
<accession>A0A644SYT6</accession>
<dbReference type="InterPro" id="IPR012846">
    <property type="entry name" value="Acetolactate_synth_lsu"/>
</dbReference>
<dbReference type="InterPro" id="IPR045229">
    <property type="entry name" value="TPP_enz"/>
</dbReference>
<organism evidence="17">
    <name type="scientific">bioreactor metagenome</name>
    <dbReference type="NCBI Taxonomy" id="1076179"/>
    <lineage>
        <taxon>unclassified sequences</taxon>
        <taxon>metagenomes</taxon>
        <taxon>ecological metagenomes</taxon>
    </lineage>
</organism>
<feature type="domain" description="Thiamine pyrophosphate enzyme central" evidence="14">
    <location>
        <begin position="193"/>
        <end position="328"/>
    </location>
</feature>
<dbReference type="InterPro" id="IPR012000">
    <property type="entry name" value="Thiamin_PyroP_enz_cen_dom"/>
</dbReference>
<comment type="pathway">
    <text evidence="3">Amino-acid biosynthesis; L-isoleucine biosynthesis; L-isoleucine from 2-oxobutanoate: step 1/4.</text>
</comment>
<dbReference type="SUPFAM" id="SSF52518">
    <property type="entry name" value="Thiamin diphosphate-binding fold (THDP-binding)"/>
    <property type="match status" value="2"/>
</dbReference>
<gene>
    <name evidence="17" type="primary">ilvB1_1</name>
    <name evidence="17" type="ORF">SDC9_05365</name>
</gene>
<evidence type="ECO:0000259" key="14">
    <source>
        <dbReference type="Pfam" id="PF00205"/>
    </source>
</evidence>
<dbReference type="GO" id="GO:0009097">
    <property type="term" value="P:isoleucine biosynthetic process"/>
    <property type="evidence" value="ECO:0007669"/>
    <property type="project" value="UniProtKB-UniPathway"/>
</dbReference>
<dbReference type="Gene3D" id="3.40.50.970">
    <property type="match status" value="2"/>
</dbReference>
<evidence type="ECO:0000259" key="16">
    <source>
        <dbReference type="Pfam" id="PF02776"/>
    </source>
</evidence>
<dbReference type="UniPathway" id="UPA00049">
    <property type="reaction ID" value="UER00059"/>
</dbReference>
<dbReference type="AlphaFoldDB" id="A0A644SYT6"/>
<protein>
    <recommendedName>
        <fullName evidence="6">acetolactate synthase</fullName>
        <ecNumber evidence="6">2.2.1.6</ecNumber>
    </recommendedName>
</protein>
<dbReference type="InterPro" id="IPR012001">
    <property type="entry name" value="Thiamin_PyroP_enz_TPP-bd_dom"/>
</dbReference>
<keyword evidence="12" id="KW-0100">Branched-chain amino acid biosynthesis</keyword>
<dbReference type="NCBIfam" id="TIGR00118">
    <property type="entry name" value="acolac_lg"/>
    <property type="match status" value="1"/>
</dbReference>
<dbReference type="CDD" id="cd07035">
    <property type="entry name" value="TPP_PYR_POX_like"/>
    <property type="match status" value="1"/>
</dbReference>
<dbReference type="PROSITE" id="PS00187">
    <property type="entry name" value="TPP_ENZYMES"/>
    <property type="match status" value="1"/>
</dbReference>
<dbReference type="SUPFAM" id="SSF52467">
    <property type="entry name" value="DHS-like NAD/FAD-binding domain"/>
    <property type="match status" value="1"/>
</dbReference>
<dbReference type="GO" id="GO:0030976">
    <property type="term" value="F:thiamine pyrophosphate binding"/>
    <property type="evidence" value="ECO:0007669"/>
    <property type="project" value="InterPro"/>
</dbReference>
<dbReference type="UniPathway" id="UPA00047">
    <property type="reaction ID" value="UER00055"/>
</dbReference>
<evidence type="ECO:0000256" key="6">
    <source>
        <dbReference type="ARBA" id="ARBA00013145"/>
    </source>
</evidence>
<dbReference type="FunFam" id="3.40.50.1220:FF:000008">
    <property type="entry name" value="Acetolactate synthase"/>
    <property type="match status" value="1"/>
</dbReference>
<dbReference type="GO" id="GO:0000287">
    <property type="term" value="F:magnesium ion binding"/>
    <property type="evidence" value="ECO:0007669"/>
    <property type="project" value="InterPro"/>
</dbReference>
<keyword evidence="8 17" id="KW-0808">Transferase</keyword>
<evidence type="ECO:0000256" key="9">
    <source>
        <dbReference type="ARBA" id="ARBA00022723"/>
    </source>
</evidence>
<dbReference type="GO" id="GO:0009099">
    <property type="term" value="P:L-valine biosynthetic process"/>
    <property type="evidence" value="ECO:0007669"/>
    <property type="project" value="UniProtKB-UniPathway"/>
</dbReference>
<comment type="similarity">
    <text evidence="5 13">Belongs to the TPP enzyme family.</text>
</comment>
<evidence type="ECO:0000256" key="5">
    <source>
        <dbReference type="ARBA" id="ARBA00007812"/>
    </source>
</evidence>
<dbReference type="GO" id="GO:0050660">
    <property type="term" value="F:flavin adenine dinucleotide binding"/>
    <property type="evidence" value="ECO:0007669"/>
    <property type="project" value="InterPro"/>
</dbReference>
<dbReference type="Pfam" id="PF02776">
    <property type="entry name" value="TPP_enzyme_N"/>
    <property type="match status" value="1"/>
</dbReference>
<evidence type="ECO:0000256" key="11">
    <source>
        <dbReference type="ARBA" id="ARBA00023052"/>
    </source>
</evidence>
<dbReference type="InterPro" id="IPR029061">
    <property type="entry name" value="THDP-binding"/>
</dbReference>
<evidence type="ECO:0000256" key="13">
    <source>
        <dbReference type="RuleBase" id="RU362132"/>
    </source>
</evidence>
<evidence type="ECO:0000256" key="12">
    <source>
        <dbReference type="ARBA" id="ARBA00023304"/>
    </source>
</evidence>
<keyword evidence="9" id="KW-0479">Metal-binding</keyword>
<comment type="cofactor">
    <cofactor evidence="1">
        <name>Mg(2+)</name>
        <dbReference type="ChEBI" id="CHEBI:18420"/>
    </cofactor>
</comment>
<dbReference type="Gene3D" id="3.40.50.1220">
    <property type="entry name" value="TPP-binding domain"/>
    <property type="match status" value="1"/>
</dbReference>
<dbReference type="InterPro" id="IPR029035">
    <property type="entry name" value="DHS-like_NAD/FAD-binding_dom"/>
</dbReference>
<dbReference type="PANTHER" id="PTHR18968">
    <property type="entry name" value="THIAMINE PYROPHOSPHATE ENZYMES"/>
    <property type="match status" value="1"/>
</dbReference>
<dbReference type="InterPro" id="IPR000399">
    <property type="entry name" value="TPP-bd_CS"/>
</dbReference>
<dbReference type="Pfam" id="PF02775">
    <property type="entry name" value="TPP_enzyme_C"/>
    <property type="match status" value="1"/>
</dbReference>
<dbReference type="GO" id="GO:0003984">
    <property type="term" value="F:acetolactate synthase activity"/>
    <property type="evidence" value="ECO:0007669"/>
    <property type="project" value="UniProtKB-EC"/>
</dbReference>
<evidence type="ECO:0000256" key="1">
    <source>
        <dbReference type="ARBA" id="ARBA00001946"/>
    </source>
</evidence>
<dbReference type="EMBL" id="VSSQ01000010">
    <property type="protein sequence ID" value="MPL59809.1"/>
    <property type="molecule type" value="Genomic_DNA"/>
</dbReference>
<dbReference type="EC" id="2.2.1.6" evidence="6"/>
<name>A0A644SYT6_9ZZZZ</name>
<evidence type="ECO:0000256" key="4">
    <source>
        <dbReference type="ARBA" id="ARBA00005025"/>
    </source>
</evidence>
<dbReference type="Pfam" id="PF00205">
    <property type="entry name" value="TPP_enzyme_M"/>
    <property type="match status" value="1"/>
</dbReference>
<proteinExistence type="inferred from homology"/>
<dbReference type="CDD" id="cd02015">
    <property type="entry name" value="TPP_AHAS"/>
    <property type="match status" value="1"/>
</dbReference>
<keyword evidence="11 13" id="KW-0786">Thiamine pyrophosphate</keyword>
<dbReference type="PANTHER" id="PTHR18968:SF13">
    <property type="entry name" value="ACETOLACTATE SYNTHASE CATALYTIC SUBUNIT, MITOCHONDRIAL"/>
    <property type="match status" value="1"/>
</dbReference>
<reference evidence="17" key="1">
    <citation type="submission" date="2019-08" db="EMBL/GenBank/DDBJ databases">
        <authorList>
            <person name="Kucharzyk K."/>
            <person name="Murdoch R.W."/>
            <person name="Higgins S."/>
            <person name="Loffler F."/>
        </authorList>
    </citation>
    <scope>NUCLEOTIDE SEQUENCE</scope>
</reference>
<evidence type="ECO:0000256" key="3">
    <source>
        <dbReference type="ARBA" id="ARBA00004974"/>
    </source>
</evidence>
<keyword evidence="10" id="KW-0460">Magnesium</keyword>